<dbReference type="Gene3D" id="2.80.10.50">
    <property type="match status" value="1"/>
</dbReference>
<dbReference type="SUPFAM" id="SSF50370">
    <property type="entry name" value="Ricin B-like lectins"/>
    <property type="match status" value="1"/>
</dbReference>
<keyword evidence="5" id="KW-1185">Reference proteome</keyword>
<evidence type="ECO:0000313" key="3">
    <source>
        <dbReference type="EMBL" id="GGI78201.1"/>
    </source>
</evidence>
<sequence>MTRARWMLGAAGALATMALGAALPASAAPAPDAITEITNAIDRTSWDGSYRYGPVRATQFSPGATNKWILTPKYDGSVTIQNVETRLCAQPEAFVPGAEVVTAPCNFSDVQDWRVQQRPEGTVLSPEIAPELAASVYEIGLPGSPVVLKHNRTFDPDRSSIFTISPF</sequence>
<evidence type="ECO:0008006" key="6">
    <source>
        <dbReference type="Google" id="ProtNLM"/>
    </source>
</evidence>
<evidence type="ECO:0000256" key="1">
    <source>
        <dbReference type="SAM" id="SignalP"/>
    </source>
</evidence>
<proteinExistence type="predicted"/>
<reference evidence="2" key="1">
    <citation type="journal article" date="2014" name="Int. J. Syst. Evol. Microbiol.">
        <title>Complete genome of a new Firmicutes species belonging to the dominant human colonic microbiota ('Ruminococcus bicirculans') reveals two chromosomes and a selective capacity to utilize plant glucans.</title>
        <authorList>
            <consortium name="NISC Comparative Sequencing Program"/>
            <person name="Wegmann U."/>
            <person name="Louis P."/>
            <person name="Goesmann A."/>
            <person name="Henrissat B."/>
            <person name="Duncan S.H."/>
            <person name="Flint H.J."/>
        </authorList>
    </citation>
    <scope>NUCLEOTIDE SEQUENCE</scope>
    <source>
        <strain evidence="2">JCM 10664</strain>
    </source>
</reference>
<gene>
    <name evidence="2" type="ORF">GCM10009545_30070</name>
    <name evidence="3" type="ORF">GCM10011581_14120</name>
</gene>
<protein>
    <recommendedName>
        <fullName evidence="6">Ricin B lectin domain-containing protein</fullName>
    </recommendedName>
</protein>
<evidence type="ECO:0000313" key="5">
    <source>
        <dbReference type="Proteomes" id="UP001500220"/>
    </source>
</evidence>
<evidence type="ECO:0000313" key="2">
    <source>
        <dbReference type="EMBL" id="GAA0525749.1"/>
    </source>
</evidence>
<reference evidence="2" key="5">
    <citation type="submission" date="2023-12" db="EMBL/GenBank/DDBJ databases">
        <authorList>
            <person name="Sun Q."/>
            <person name="Inoue M."/>
        </authorList>
    </citation>
    <scope>NUCLEOTIDE SEQUENCE</scope>
    <source>
        <strain evidence="2">JCM 10664</strain>
    </source>
</reference>
<feature type="chain" id="PRO_5036766890" description="Ricin B lectin domain-containing protein" evidence="1">
    <location>
        <begin position="28"/>
        <end position="167"/>
    </location>
</feature>
<dbReference type="EMBL" id="BMMT01000003">
    <property type="protein sequence ID" value="GGI78201.1"/>
    <property type="molecule type" value="Genomic_DNA"/>
</dbReference>
<name>A0A917JMZ6_9PSEU</name>
<reference evidence="5" key="3">
    <citation type="journal article" date="2019" name="Int. J. Syst. Evol. Microbiol.">
        <title>The Global Catalogue of Microorganisms (GCM) 10K type strain sequencing project: providing services to taxonomists for standard genome sequencing and annotation.</title>
        <authorList>
            <consortium name="The Broad Institute Genomics Platform"/>
            <consortium name="The Broad Institute Genome Sequencing Center for Infectious Disease"/>
            <person name="Wu L."/>
            <person name="Ma J."/>
        </authorList>
    </citation>
    <scope>NUCLEOTIDE SEQUENCE [LARGE SCALE GENOMIC DNA]</scope>
    <source>
        <strain evidence="5">JCM 10664</strain>
    </source>
</reference>
<reference evidence="3 4" key="2">
    <citation type="journal article" date="2014" name="Int. J. Syst. Evol. Microbiol.">
        <title>Complete genome sequence of Corynebacterium casei LMG S-19264T (=DSM 44701T), isolated from a smear-ripened cheese.</title>
        <authorList>
            <consortium name="US DOE Joint Genome Institute (JGI-PGF)"/>
            <person name="Walter F."/>
            <person name="Albersmeier A."/>
            <person name="Kalinowski J."/>
            <person name="Ruckert C."/>
        </authorList>
    </citation>
    <scope>NUCLEOTIDE SEQUENCE [LARGE SCALE GENOMIC DNA]</scope>
    <source>
        <strain evidence="3 4">CGMCC 4.7206</strain>
    </source>
</reference>
<dbReference type="AlphaFoldDB" id="A0A917JMZ6"/>
<accession>A0A917JMZ6</accession>
<evidence type="ECO:0000313" key="4">
    <source>
        <dbReference type="Proteomes" id="UP000597989"/>
    </source>
</evidence>
<dbReference type="RefSeq" id="WP_188986454.1">
    <property type="nucleotide sequence ID" value="NZ_BAAAHC010000011.1"/>
</dbReference>
<feature type="signal peptide" evidence="1">
    <location>
        <begin position="1"/>
        <end position="27"/>
    </location>
</feature>
<comment type="caution">
    <text evidence="3">The sequence shown here is derived from an EMBL/GenBank/DDBJ whole genome shotgun (WGS) entry which is preliminary data.</text>
</comment>
<organism evidence="3 4">
    <name type="scientific">Saccharopolyspora thermophila</name>
    <dbReference type="NCBI Taxonomy" id="89367"/>
    <lineage>
        <taxon>Bacteria</taxon>
        <taxon>Bacillati</taxon>
        <taxon>Actinomycetota</taxon>
        <taxon>Actinomycetes</taxon>
        <taxon>Pseudonocardiales</taxon>
        <taxon>Pseudonocardiaceae</taxon>
        <taxon>Saccharopolyspora</taxon>
    </lineage>
</organism>
<reference evidence="3" key="4">
    <citation type="submission" date="2020-09" db="EMBL/GenBank/DDBJ databases">
        <authorList>
            <person name="Sun Q."/>
            <person name="Zhou Y."/>
        </authorList>
    </citation>
    <scope>NUCLEOTIDE SEQUENCE</scope>
    <source>
        <strain evidence="3">CGMCC 4.7206</strain>
    </source>
</reference>
<dbReference type="Proteomes" id="UP001500220">
    <property type="component" value="Unassembled WGS sequence"/>
</dbReference>
<dbReference type="InterPro" id="IPR035992">
    <property type="entry name" value="Ricin_B-like_lectins"/>
</dbReference>
<dbReference type="EMBL" id="BAAAHC010000011">
    <property type="protein sequence ID" value="GAA0525749.1"/>
    <property type="molecule type" value="Genomic_DNA"/>
</dbReference>
<dbReference type="Proteomes" id="UP000597989">
    <property type="component" value="Unassembled WGS sequence"/>
</dbReference>
<keyword evidence="1" id="KW-0732">Signal</keyword>